<gene>
    <name evidence="1" type="ORF">ASPGLDRAFT_822309</name>
</gene>
<name>A0A1L9V9Y7_ASPGL</name>
<dbReference type="AlphaFoldDB" id="A0A1L9V9Y7"/>
<evidence type="ECO:0000313" key="1">
    <source>
        <dbReference type="EMBL" id="OJJ80695.1"/>
    </source>
</evidence>
<accession>A0A1L9V9Y7</accession>
<sequence length="160" mass="18487">MRNMRVRLRWFRYLDLLWPSGRTRKFYQLSENCTRTTTSWPPGSRREALKWLDHAASACTELAHSPRTSLLSSIERCLRSESLARCLFNGDRVKVVISRVYWPLQHQNNKSGRDNVRASLIDTANTADVAITKLPSRWLKATRGAMIARFIHTASLQDMP</sequence>
<protein>
    <submittedName>
        <fullName evidence="1">Uncharacterized protein</fullName>
    </submittedName>
</protein>
<keyword evidence="2" id="KW-1185">Reference proteome</keyword>
<evidence type="ECO:0000313" key="2">
    <source>
        <dbReference type="Proteomes" id="UP000184300"/>
    </source>
</evidence>
<dbReference type="VEuPathDB" id="FungiDB:ASPGLDRAFT_822309"/>
<dbReference type="Proteomes" id="UP000184300">
    <property type="component" value="Unassembled WGS sequence"/>
</dbReference>
<dbReference type="RefSeq" id="XP_022397393.1">
    <property type="nucleotide sequence ID" value="XM_022550155.1"/>
</dbReference>
<reference evidence="2" key="1">
    <citation type="journal article" date="2017" name="Genome Biol.">
        <title>Comparative genomics reveals high biological diversity and specific adaptations in the industrially and medically important fungal genus Aspergillus.</title>
        <authorList>
            <person name="de Vries R.P."/>
            <person name="Riley R."/>
            <person name="Wiebenga A."/>
            <person name="Aguilar-Osorio G."/>
            <person name="Amillis S."/>
            <person name="Uchima C.A."/>
            <person name="Anderluh G."/>
            <person name="Asadollahi M."/>
            <person name="Askin M."/>
            <person name="Barry K."/>
            <person name="Battaglia E."/>
            <person name="Bayram O."/>
            <person name="Benocci T."/>
            <person name="Braus-Stromeyer S.A."/>
            <person name="Caldana C."/>
            <person name="Canovas D."/>
            <person name="Cerqueira G.C."/>
            <person name="Chen F."/>
            <person name="Chen W."/>
            <person name="Choi C."/>
            <person name="Clum A."/>
            <person name="Dos Santos R.A."/>
            <person name="Damasio A.R."/>
            <person name="Diallinas G."/>
            <person name="Emri T."/>
            <person name="Fekete E."/>
            <person name="Flipphi M."/>
            <person name="Freyberg S."/>
            <person name="Gallo A."/>
            <person name="Gournas C."/>
            <person name="Habgood R."/>
            <person name="Hainaut M."/>
            <person name="Harispe M.L."/>
            <person name="Henrissat B."/>
            <person name="Hilden K.S."/>
            <person name="Hope R."/>
            <person name="Hossain A."/>
            <person name="Karabika E."/>
            <person name="Karaffa L."/>
            <person name="Karanyi Z."/>
            <person name="Krasevec N."/>
            <person name="Kuo A."/>
            <person name="Kusch H."/>
            <person name="LaButti K."/>
            <person name="Lagendijk E.L."/>
            <person name="Lapidus A."/>
            <person name="Levasseur A."/>
            <person name="Lindquist E."/>
            <person name="Lipzen A."/>
            <person name="Logrieco A.F."/>
            <person name="MacCabe A."/>
            <person name="Maekelae M.R."/>
            <person name="Malavazi I."/>
            <person name="Melin P."/>
            <person name="Meyer V."/>
            <person name="Mielnichuk N."/>
            <person name="Miskei M."/>
            <person name="Molnar A.P."/>
            <person name="Mule G."/>
            <person name="Ngan C.Y."/>
            <person name="Orejas M."/>
            <person name="Orosz E."/>
            <person name="Ouedraogo J.P."/>
            <person name="Overkamp K.M."/>
            <person name="Park H.-S."/>
            <person name="Perrone G."/>
            <person name="Piumi F."/>
            <person name="Punt P.J."/>
            <person name="Ram A.F."/>
            <person name="Ramon A."/>
            <person name="Rauscher S."/>
            <person name="Record E."/>
            <person name="Riano-Pachon D.M."/>
            <person name="Robert V."/>
            <person name="Roehrig J."/>
            <person name="Ruller R."/>
            <person name="Salamov A."/>
            <person name="Salih N.S."/>
            <person name="Samson R.A."/>
            <person name="Sandor E."/>
            <person name="Sanguinetti M."/>
            <person name="Schuetze T."/>
            <person name="Sepcic K."/>
            <person name="Shelest E."/>
            <person name="Sherlock G."/>
            <person name="Sophianopoulou V."/>
            <person name="Squina F.M."/>
            <person name="Sun H."/>
            <person name="Susca A."/>
            <person name="Todd R.B."/>
            <person name="Tsang A."/>
            <person name="Unkles S.E."/>
            <person name="van de Wiele N."/>
            <person name="van Rossen-Uffink D."/>
            <person name="Oliveira J.V."/>
            <person name="Vesth T.C."/>
            <person name="Visser J."/>
            <person name="Yu J.-H."/>
            <person name="Zhou M."/>
            <person name="Andersen M.R."/>
            <person name="Archer D.B."/>
            <person name="Baker S.E."/>
            <person name="Benoit I."/>
            <person name="Brakhage A.A."/>
            <person name="Braus G.H."/>
            <person name="Fischer R."/>
            <person name="Frisvad J.C."/>
            <person name="Goldman G.H."/>
            <person name="Houbraken J."/>
            <person name="Oakley B."/>
            <person name="Pocsi I."/>
            <person name="Scazzocchio C."/>
            <person name="Seiboth B."/>
            <person name="vanKuyk P.A."/>
            <person name="Wortman J."/>
            <person name="Dyer P.S."/>
            <person name="Grigoriev I.V."/>
        </authorList>
    </citation>
    <scope>NUCLEOTIDE SEQUENCE [LARGE SCALE GENOMIC DNA]</scope>
    <source>
        <strain evidence="2">CBS 516.65</strain>
    </source>
</reference>
<organism evidence="1 2">
    <name type="scientific">Aspergillus glaucus CBS 516.65</name>
    <dbReference type="NCBI Taxonomy" id="1160497"/>
    <lineage>
        <taxon>Eukaryota</taxon>
        <taxon>Fungi</taxon>
        <taxon>Dikarya</taxon>
        <taxon>Ascomycota</taxon>
        <taxon>Pezizomycotina</taxon>
        <taxon>Eurotiomycetes</taxon>
        <taxon>Eurotiomycetidae</taxon>
        <taxon>Eurotiales</taxon>
        <taxon>Aspergillaceae</taxon>
        <taxon>Aspergillus</taxon>
        <taxon>Aspergillus subgen. Aspergillus</taxon>
    </lineage>
</organism>
<dbReference type="GeneID" id="34466415"/>
<proteinExistence type="predicted"/>
<dbReference type="EMBL" id="KV878909">
    <property type="protein sequence ID" value="OJJ80695.1"/>
    <property type="molecule type" value="Genomic_DNA"/>
</dbReference>